<dbReference type="Pfam" id="PF16901">
    <property type="entry name" value="DAO_C"/>
    <property type="match status" value="1"/>
</dbReference>
<dbReference type="GO" id="GO:0009331">
    <property type="term" value="C:glycerol-3-phosphate dehydrogenase (FAD) complex"/>
    <property type="evidence" value="ECO:0007669"/>
    <property type="project" value="UniProtKB-UniRule"/>
</dbReference>
<comment type="catalytic activity">
    <reaction evidence="6">
        <text>a quinone + sn-glycerol 3-phosphate = dihydroxyacetone phosphate + a quinol</text>
        <dbReference type="Rhea" id="RHEA:18977"/>
        <dbReference type="ChEBI" id="CHEBI:24646"/>
        <dbReference type="ChEBI" id="CHEBI:57597"/>
        <dbReference type="ChEBI" id="CHEBI:57642"/>
        <dbReference type="ChEBI" id="CHEBI:132124"/>
        <dbReference type="EC" id="1.1.5.3"/>
    </reaction>
</comment>
<dbReference type="Pfam" id="PF01266">
    <property type="entry name" value="DAO"/>
    <property type="match status" value="1"/>
</dbReference>
<dbReference type="EC" id="1.1.5.3" evidence="6"/>
<organism evidence="9 10">
    <name type="scientific">Bartonella taylorii 8TBB</name>
    <dbReference type="NCBI Taxonomy" id="1094560"/>
    <lineage>
        <taxon>Bacteria</taxon>
        <taxon>Pseudomonadati</taxon>
        <taxon>Pseudomonadota</taxon>
        <taxon>Alphaproteobacteria</taxon>
        <taxon>Hyphomicrobiales</taxon>
        <taxon>Bartonellaceae</taxon>
        <taxon>Bartonella</taxon>
    </lineage>
</organism>
<dbReference type="Gene3D" id="3.30.9.10">
    <property type="entry name" value="D-Amino Acid Oxidase, subunit A, domain 2"/>
    <property type="match status" value="1"/>
</dbReference>
<dbReference type="Gene3D" id="3.50.50.60">
    <property type="entry name" value="FAD/NAD(P)-binding domain"/>
    <property type="match status" value="1"/>
</dbReference>
<dbReference type="NCBIfam" id="NF008899">
    <property type="entry name" value="PRK12266.1"/>
    <property type="match status" value="1"/>
</dbReference>
<evidence type="ECO:0000259" key="8">
    <source>
        <dbReference type="Pfam" id="PF16901"/>
    </source>
</evidence>
<dbReference type="PANTHER" id="PTHR11985:SF15">
    <property type="entry name" value="GLYCEROL-3-PHOSPHATE DEHYDROGENASE, MITOCHONDRIAL"/>
    <property type="match status" value="1"/>
</dbReference>
<feature type="domain" description="FAD dependent oxidoreductase" evidence="7">
    <location>
        <begin position="14"/>
        <end position="343"/>
    </location>
</feature>
<evidence type="ECO:0000256" key="6">
    <source>
        <dbReference type="RuleBase" id="RU361217"/>
    </source>
</evidence>
<name>A0A9P2RZA7_BARTA</name>
<dbReference type="InterPro" id="IPR000447">
    <property type="entry name" value="G3P_DH_FAD-dep"/>
</dbReference>
<dbReference type="RefSeq" id="WP_004859880.1">
    <property type="nucleotide sequence ID" value="NZ_CADEAG010000007.1"/>
</dbReference>
<dbReference type="PROSITE" id="PS00977">
    <property type="entry name" value="FAD_G3PDH_1"/>
    <property type="match status" value="1"/>
</dbReference>
<dbReference type="InterPro" id="IPR036188">
    <property type="entry name" value="FAD/NAD-bd_sf"/>
</dbReference>
<comment type="cofactor">
    <cofactor evidence="1 6">
        <name>FAD</name>
        <dbReference type="ChEBI" id="CHEBI:57692"/>
    </cofactor>
</comment>
<dbReference type="AlphaFoldDB" id="A0A9P2RZA7"/>
<accession>A0A9P2RZA7</accession>
<dbReference type="PANTHER" id="PTHR11985">
    <property type="entry name" value="GLYCEROL-3-PHOSPHATE DEHYDROGENASE"/>
    <property type="match status" value="1"/>
</dbReference>
<reference evidence="9 10" key="1">
    <citation type="submission" date="2012-03" db="EMBL/GenBank/DDBJ databases">
        <title>The Genome Sequence of Bartonella taylorii 8TBB.</title>
        <authorList>
            <consortium name="The Broad Institute Genome Sequencing Platform"/>
            <consortium name="The Broad Institute Genome Sequencing Center for Infectious Disease"/>
            <person name="Feldgarden M."/>
            <person name="Kirby J."/>
            <person name="Kosoy M."/>
            <person name="Birtles R."/>
            <person name="Probert W.S."/>
            <person name="Chiaraviglio L."/>
            <person name="Young S.K."/>
            <person name="Zeng Q."/>
            <person name="Gargeya S."/>
            <person name="Fitzgerald M."/>
            <person name="Haas B."/>
            <person name="Abouelleil A."/>
            <person name="Alvarado L."/>
            <person name="Arachchi H.M."/>
            <person name="Berlin A."/>
            <person name="Chapman S.B."/>
            <person name="Gearin G."/>
            <person name="Goldberg J."/>
            <person name="Griggs A."/>
            <person name="Gujja S."/>
            <person name="Hansen M."/>
            <person name="Heiman D."/>
            <person name="Howarth C."/>
            <person name="Larimer J."/>
            <person name="Lui A."/>
            <person name="MacDonald P.J.P."/>
            <person name="McCowen C."/>
            <person name="Montmayeur A."/>
            <person name="Murphy C."/>
            <person name="Neiman D."/>
            <person name="Pearson M."/>
            <person name="Priest M."/>
            <person name="Roberts A."/>
            <person name="Saif S."/>
            <person name="Shea T."/>
            <person name="Sisk P."/>
            <person name="Stolte C."/>
            <person name="Sykes S."/>
            <person name="Wortman J."/>
            <person name="Nusbaum C."/>
            <person name="Birren B."/>
        </authorList>
    </citation>
    <scope>NUCLEOTIDE SEQUENCE [LARGE SCALE GENOMIC DNA]</scope>
    <source>
        <strain evidence="9 10">8TBB</strain>
    </source>
</reference>
<keyword evidence="5 6" id="KW-0560">Oxidoreductase</keyword>
<evidence type="ECO:0000313" key="10">
    <source>
        <dbReference type="Proteomes" id="UP000002648"/>
    </source>
</evidence>
<evidence type="ECO:0000256" key="5">
    <source>
        <dbReference type="ARBA" id="ARBA00023002"/>
    </source>
</evidence>
<protein>
    <recommendedName>
        <fullName evidence="6">Glycerol-3-phosphate dehydrogenase</fullName>
        <ecNumber evidence="6">1.1.5.3</ecNumber>
    </recommendedName>
</protein>
<feature type="domain" description="Alpha-glycerophosphate oxidase C-terminal" evidence="8">
    <location>
        <begin position="395"/>
        <end position="495"/>
    </location>
</feature>
<dbReference type="InterPro" id="IPR006076">
    <property type="entry name" value="FAD-dep_OxRdtase"/>
</dbReference>
<dbReference type="PROSITE" id="PS00978">
    <property type="entry name" value="FAD_G3PDH_2"/>
    <property type="match status" value="1"/>
</dbReference>
<dbReference type="GO" id="GO:0004368">
    <property type="term" value="F:glycerol-3-phosphate dehydrogenase (quinone) activity"/>
    <property type="evidence" value="ECO:0007669"/>
    <property type="project" value="UniProtKB-EC"/>
</dbReference>
<dbReference type="SUPFAM" id="SSF51905">
    <property type="entry name" value="FAD/NAD(P)-binding domain"/>
    <property type="match status" value="1"/>
</dbReference>
<dbReference type="GO" id="GO:0046168">
    <property type="term" value="P:glycerol-3-phosphate catabolic process"/>
    <property type="evidence" value="ECO:0007669"/>
    <property type="project" value="TreeGrafter"/>
</dbReference>
<evidence type="ECO:0000256" key="4">
    <source>
        <dbReference type="ARBA" id="ARBA00022827"/>
    </source>
</evidence>
<evidence type="ECO:0000259" key="7">
    <source>
        <dbReference type="Pfam" id="PF01266"/>
    </source>
</evidence>
<keyword evidence="10" id="KW-1185">Reference proteome</keyword>
<dbReference type="SUPFAM" id="SSF54373">
    <property type="entry name" value="FAD-linked reductases, C-terminal domain"/>
    <property type="match status" value="1"/>
</dbReference>
<keyword evidence="3 6" id="KW-0285">Flavoprotein</keyword>
<dbReference type="Proteomes" id="UP000002648">
    <property type="component" value="Unassembled WGS sequence"/>
</dbReference>
<comment type="caution">
    <text evidence="9">The sequence shown here is derived from an EMBL/GenBank/DDBJ whole genome shotgun (WGS) entry which is preliminary data.</text>
</comment>
<evidence type="ECO:0000256" key="2">
    <source>
        <dbReference type="ARBA" id="ARBA00007330"/>
    </source>
</evidence>
<evidence type="ECO:0000256" key="3">
    <source>
        <dbReference type="ARBA" id="ARBA00022630"/>
    </source>
</evidence>
<dbReference type="OrthoDB" id="9766796at2"/>
<dbReference type="NCBIfam" id="NF009906">
    <property type="entry name" value="PRK13369.1"/>
    <property type="match status" value="1"/>
</dbReference>
<sequence>MMKSKIMKTTTHYDLFIIGGGINGSGLARDAAGRGFKVGLAEMNDLASGTSSASTKLIHGGLRYLEHYEFRLVREALKEREIIWRMAPHIVRPLRFLLPYHKNLRPAWMLRFGLFIYDYLGNWNQKLWRSKTVNFSKNFCSTLKEEYRIGFEYSDARVDDARLVIANARDAEKQGADIKVRTEVLSLKKEEKKWLIILRNRLSGKEYSVSASYVANMTGPWINHILADVLNCQDKENPPVRLVRGSHILVPKLYTHDRAYIFQNGDGRIIFSIPYQEEFTLLGTTDCDYQGDPADVHITDTEIDYICTAASEYFIQPVLRENIVWTYSGVRPLYDDGASKAQEITRDYILKEMGSEGLPRILNLYGGKITTYRKLAEDAMKFVEEALGTKGAPWTANSTLPGGDFPYNGLDTIENKIALLIPDLDVFTYRRLARSYGSEALVIFANGKANKGKDFGHGLYEVEVKWLMEKEWAKTCEDVLWRRSKLGLLFNDKEIGVLSAYMQSQKESKQDLL</sequence>
<evidence type="ECO:0000313" key="9">
    <source>
        <dbReference type="EMBL" id="EJF94095.1"/>
    </source>
</evidence>
<dbReference type="Gene3D" id="6.10.250.1890">
    <property type="match status" value="1"/>
</dbReference>
<proteinExistence type="inferred from homology"/>
<dbReference type="InterPro" id="IPR038299">
    <property type="entry name" value="DAO_C_sf"/>
</dbReference>
<keyword evidence="4" id="KW-0274">FAD</keyword>
<dbReference type="InterPro" id="IPR031656">
    <property type="entry name" value="DAO_C"/>
</dbReference>
<gene>
    <name evidence="9" type="ORF">ME9_01016</name>
</gene>
<dbReference type="EMBL" id="AIMD01000035">
    <property type="protein sequence ID" value="EJF94095.1"/>
    <property type="molecule type" value="Genomic_DNA"/>
</dbReference>
<evidence type="ECO:0000256" key="1">
    <source>
        <dbReference type="ARBA" id="ARBA00001974"/>
    </source>
</evidence>
<dbReference type="Gene3D" id="1.10.8.870">
    <property type="entry name" value="Alpha-glycerophosphate oxidase, cap domain"/>
    <property type="match status" value="1"/>
</dbReference>
<dbReference type="PRINTS" id="PR01001">
    <property type="entry name" value="FADG3PDH"/>
</dbReference>
<comment type="similarity">
    <text evidence="2 6">Belongs to the FAD-dependent glycerol-3-phosphate dehydrogenase family.</text>
</comment>